<reference evidence="2" key="1">
    <citation type="submission" date="2021-08" db="EMBL/GenBank/DDBJ databases">
        <title>WGS assembly of Ceratopteris richardii.</title>
        <authorList>
            <person name="Marchant D.B."/>
            <person name="Chen G."/>
            <person name="Jenkins J."/>
            <person name="Shu S."/>
            <person name="Leebens-Mack J."/>
            <person name="Grimwood J."/>
            <person name="Schmutz J."/>
            <person name="Soltis P."/>
            <person name="Soltis D."/>
            <person name="Chen Z.-H."/>
        </authorList>
    </citation>
    <scope>NUCLEOTIDE SEQUENCE</scope>
    <source>
        <strain evidence="2">Whitten #5841</strain>
        <tissue evidence="2">Leaf</tissue>
    </source>
</reference>
<feature type="compositionally biased region" description="Pro residues" evidence="1">
    <location>
        <begin position="136"/>
        <end position="146"/>
    </location>
</feature>
<dbReference type="AlphaFoldDB" id="A0A8T2V289"/>
<dbReference type="EMBL" id="CM035409">
    <property type="protein sequence ID" value="KAH7439875.1"/>
    <property type="molecule type" value="Genomic_DNA"/>
</dbReference>
<comment type="caution">
    <text evidence="2">The sequence shown here is derived from an EMBL/GenBank/DDBJ whole genome shotgun (WGS) entry which is preliminary data.</text>
</comment>
<keyword evidence="3" id="KW-1185">Reference proteome</keyword>
<feature type="region of interest" description="Disordered" evidence="1">
    <location>
        <begin position="128"/>
        <end position="156"/>
    </location>
</feature>
<evidence type="ECO:0000313" key="2">
    <source>
        <dbReference type="EMBL" id="KAH7439875.1"/>
    </source>
</evidence>
<evidence type="ECO:0000313" key="3">
    <source>
        <dbReference type="Proteomes" id="UP000825935"/>
    </source>
</evidence>
<accession>A0A8T2V289</accession>
<gene>
    <name evidence="2" type="ORF">KP509_04G079700</name>
</gene>
<protein>
    <submittedName>
        <fullName evidence="2">Uncharacterized protein</fullName>
    </submittedName>
</protein>
<sequence length="156" mass="16947">MQQTRSPLPSSRSPFQLLSIPLTLSLPSSSNTHRRTYTHRTQPHLQHKYKRARGTLGTLGIEAFMSSITFSGNPNMDPSLGRPGNATTNVIYEVAFNGCNGRASQPPPRRGQVKKAIAAEVARSFSRLIPSATVSPSPPETPPPANNRPDQSRTCS</sequence>
<organism evidence="2 3">
    <name type="scientific">Ceratopteris richardii</name>
    <name type="common">Triangle waterfern</name>
    <dbReference type="NCBI Taxonomy" id="49495"/>
    <lineage>
        <taxon>Eukaryota</taxon>
        <taxon>Viridiplantae</taxon>
        <taxon>Streptophyta</taxon>
        <taxon>Embryophyta</taxon>
        <taxon>Tracheophyta</taxon>
        <taxon>Polypodiopsida</taxon>
        <taxon>Polypodiidae</taxon>
        <taxon>Polypodiales</taxon>
        <taxon>Pteridineae</taxon>
        <taxon>Pteridaceae</taxon>
        <taxon>Parkerioideae</taxon>
        <taxon>Ceratopteris</taxon>
    </lineage>
</organism>
<evidence type="ECO:0000256" key="1">
    <source>
        <dbReference type="SAM" id="MobiDB-lite"/>
    </source>
</evidence>
<proteinExistence type="predicted"/>
<dbReference type="Proteomes" id="UP000825935">
    <property type="component" value="Chromosome 4"/>
</dbReference>
<name>A0A8T2V289_CERRI</name>